<evidence type="ECO:0000313" key="3">
    <source>
        <dbReference type="Proteomes" id="UP000600101"/>
    </source>
</evidence>
<keyword evidence="3" id="KW-1185">Reference proteome</keyword>
<dbReference type="Proteomes" id="UP000600101">
    <property type="component" value="Unassembled WGS sequence"/>
</dbReference>
<protein>
    <submittedName>
        <fullName evidence="2">Uncharacterized protein</fullName>
    </submittedName>
</protein>
<dbReference type="EMBL" id="JACOMF010000083">
    <property type="protein sequence ID" value="MBC4018823.1"/>
    <property type="molecule type" value="Genomic_DNA"/>
</dbReference>
<dbReference type="AlphaFoldDB" id="A0A9X0UGE0"/>
<dbReference type="RefSeq" id="WP_186773563.1">
    <property type="nucleotide sequence ID" value="NZ_JACOMF010000083.1"/>
</dbReference>
<dbReference type="InterPro" id="IPR046184">
    <property type="entry name" value="DUF6212"/>
</dbReference>
<gene>
    <name evidence="2" type="ORF">H7965_26560</name>
</gene>
<organism evidence="2 3">
    <name type="scientific">Siccirubricoccus deserti</name>
    <dbReference type="NCBI Taxonomy" id="2013562"/>
    <lineage>
        <taxon>Bacteria</taxon>
        <taxon>Pseudomonadati</taxon>
        <taxon>Pseudomonadota</taxon>
        <taxon>Alphaproteobacteria</taxon>
        <taxon>Acetobacterales</taxon>
        <taxon>Roseomonadaceae</taxon>
        <taxon>Siccirubricoccus</taxon>
    </lineage>
</organism>
<evidence type="ECO:0000256" key="1">
    <source>
        <dbReference type="SAM" id="Coils"/>
    </source>
</evidence>
<evidence type="ECO:0000313" key="2">
    <source>
        <dbReference type="EMBL" id="MBC4018823.1"/>
    </source>
</evidence>
<keyword evidence="1" id="KW-0175">Coiled coil</keyword>
<comment type="caution">
    <text evidence="2">The sequence shown here is derived from an EMBL/GenBank/DDBJ whole genome shotgun (WGS) entry which is preliminary data.</text>
</comment>
<reference evidence="2" key="1">
    <citation type="submission" date="2020-08" db="EMBL/GenBank/DDBJ databases">
        <authorList>
            <person name="Hu Y."/>
            <person name="Nguyen S.V."/>
            <person name="Li F."/>
            <person name="Fanning S."/>
        </authorList>
    </citation>
    <scope>NUCLEOTIDE SEQUENCE</scope>
    <source>
        <strain evidence="2">SYSU D8009</strain>
    </source>
</reference>
<accession>A0A9X0UGE0</accession>
<proteinExistence type="predicted"/>
<name>A0A9X0UGE0_9PROT</name>
<dbReference type="Pfam" id="PF19717">
    <property type="entry name" value="DUF6212"/>
    <property type="match status" value="1"/>
</dbReference>
<feature type="coiled-coil region" evidence="1">
    <location>
        <begin position="111"/>
        <end position="138"/>
    </location>
</feature>
<sequence>MLKKLSGGVGSKFYLLASEADRQALEAGPLGHLVHYQAPQGAPILNNVFPLAAVAASDSGAEDLEEVCNRLATLRSLPPLPMLRLPDVMGPGAVAVAELVTGPLARIARYASNLNSQLLDIKRERDQLLENYRALEDTFNAQAMRSVSCVFEHQPYSDPADEGIEDLLVDGGITQLLPVASTGISGFALHIRATGTGHSGLRLRLECVEDEAIVGEWIVASAQVGEGWNYFVLPRALPNAARSLRLHLDADGEGAPEPSVGQFLAQEVFAAKAQRPHPDIECRPLAFRLYAGIPGVRPDGVLNMLATVAASGAPSLAVFRLPEQVLETVELCTEIGPGIDYPLVQYLPHEASVVCHPQLHGPTCAVMRGAVPVGTQWVQSKVWIAHPNGMPAYAAMLVLDPEQPIRDQVTALPPVTAEAAFGGFSGWRQVTGGDGGTTVHLSVTDGAHGPRDLLLVSMPAASQVDFSWLHFTEVRMARQFTPRG</sequence>